<dbReference type="Pfam" id="PF20684">
    <property type="entry name" value="Fung_rhodopsin"/>
    <property type="match status" value="1"/>
</dbReference>
<feature type="transmembrane region" description="Helical" evidence="7">
    <location>
        <begin position="12"/>
        <end position="35"/>
    </location>
</feature>
<accession>A0A6G1K0S1</accession>
<evidence type="ECO:0000256" key="3">
    <source>
        <dbReference type="ARBA" id="ARBA00022989"/>
    </source>
</evidence>
<dbReference type="InterPro" id="IPR049326">
    <property type="entry name" value="Rhodopsin_dom_fungi"/>
</dbReference>
<feature type="domain" description="Rhodopsin" evidence="8">
    <location>
        <begin position="31"/>
        <end position="271"/>
    </location>
</feature>
<feature type="region of interest" description="Disordered" evidence="6">
    <location>
        <begin position="297"/>
        <end position="337"/>
    </location>
</feature>
<organism evidence="9 10">
    <name type="scientific">Pleomassaria siparia CBS 279.74</name>
    <dbReference type="NCBI Taxonomy" id="1314801"/>
    <lineage>
        <taxon>Eukaryota</taxon>
        <taxon>Fungi</taxon>
        <taxon>Dikarya</taxon>
        <taxon>Ascomycota</taxon>
        <taxon>Pezizomycotina</taxon>
        <taxon>Dothideomycetes</taxon>
        <taxon>Pleosporomycetidae</taxon>
        <taxon>Pleosporales</taxon>
        <taxon>Pleomassariaceae</taxon>
        <taxon>Pleomassaria</taxon>
    </lineage>
</organism>
<feature type="transmembrane region" description="Helical" evidence="7">
    <location>
        <begin position="167"/>
        <end position="191"/>
    </location>
</feature>
<feature type="transmembrane region" description="Helical" evidence="7">
    <location>
        <begin position="88"/>
        <end position="113"/>
    </location>
</feature>
<reference evidence="9" key="1">
    <citation type="journal article" date="2020" name="Stud. Mycol.">
        <title>101 Dothideomycetes genomes: a test case for predicting lifestyles and emergence of pathogens.</title>
        <authorList>
            <person name="Haridas S."/>
            <person name="Albert R."/>
            <person name="Binder M."/>
            <person name="Bloem J."/>
            <person name="Labutti K."/>
            <person name="Salamov A."/>
            <person name="Andreopoulos B."/>
            <person name="Baker S."/>
            <person name="Barry K."/>
            <person name="Bills G."/>
            <person name="Bluhm B."/>
            <person name="Cannon C."/>
            <person name="Castanera R."/>
            <person name="Culley D."/>
            <person name="Daum C."/>
            <person name="Ezra D."/>
            <person name="Gonzalez J."/>
            <person name="Henrissat B."/>
            <person name="Kuo A."/>
            <person name="Liang C."/>
            <person name="Lipzen A."/>
            <person name="Lutzoni F."/>
            <person name="Magnuson J."/>
            <person name="Mondo S."/>
            <person name="Nolan M."/>
            <person name="Ohm R."/>
            <person name="Pangilinan J."/>
            <person name="Park H.-J."/>
            <person name="Ramirez L."/>
            <person name="Alfaro M."/>
            <person name="Sun H."/>
            <person name="Tritt A."/>
            <person name="Yoshinaga Y."/>
            <person name="Zwiers L.-H."/>
            <person name="Turgeon B."/>
            <person name="Goodwin S."/>
            <person name="Spatafora J."/>
            <person name="Crous P."/>
            <person name="Grigoriev I."/>
        </authorList>
    </citation>
    <scope>NUCLEOTIDE SEQUENCE</scope>
    <source>
        <strain evidence="9">CBS 279.74</strain>
    </source>
</reference>
<evidence type="ECO:0000313" key="9">
    <source>
        <dbReference type="EMBL" id="KAF2706112.1"/>
    </source>
</evidence>
<comment type="subcellular location">
    <subcellularLocation>
        <location evidence="1">Membrane</location>
        <topology evidence="1">Multi-pass membrane protein</topology>
    </subcellularLocation>
</comment>
<feature type="transmembrane region" description="Helical" evidence="7">
    <location>
        <begin position="125"/>
        <end position="147"/>
    </location>
</feature>
<dbReference type="PANTHER" id="PTHR33048">
    <property type="entry name" value="PTH11-LIKE INTEGRAL MEMBRANE PROTEIN (AFU_ORTHOLOGUE AFUA_5G11245)"/>
    <property type="match status" value="1"/>
</dbReference>
<dbReference type="InterPro" id="IPR052337">
    <property type="entry name" value="SAT4-like"/>
</dbReference>
<dbReference type="PANTHER" id="PTHR33048:SF18">
    <property type="entry name" value="INTEGRAL MEMBRANE PROTEIN"/>
    <property type="match status" value="1"/>
</dbReference>
<feature type="compositionally biased region" description="Basic and acidic residues" evidence="6">
    <location>
        <begin position="324"/>
        <end position="337"/>
    </location>
</feature>
<dbReference type="Proteomes" id="UP000799428">
    <property type="component" value="Unassembled WGS sequence"/>
</dbReference>
<gene>
    <name evidence="9" type="ORF">K504DRAFT_73421</name>
</gene>
<proteinExistence type="inferred from homology"/>
<dbReference type="EMBL" id="MU005776">
    <property type="protein sequence ID" value="KAF2706112.1"/>
    <property type="molecule type" value="Genomic_DNA"/>
</dbReference>
<evidence type="ECO:0000256" key="2">
    <source>
        <dbReference type="ARBA" id="ARBA00022692"/>
    </source>
</evidence>
<comment type="similarity">
    <text evidence="5">Belongs to the SAT4 family.</text>
</comment>
<dbReference type="OrthoDB" id="5398388at2759"/>
<feature type="compositionally biased region" description="Low complexity" evidence="6">
    <location>
        <begin position="297"/>
        <end position="306"/>
    </location>
</feature>
<evidence type="ECO:0000256" key="7">
    <source>
        <dbReference type="SAM" id="Phobius"/>
    </source>
</evidence>
<keyword evidence="2 7" id="KW-0812">Transmembrane</keyword>
<name>A0A6G1K0S1_9PLEO</name>
<sequence length="355" mass="39620">MTIDPTYSLFTPTLIVVSAVFPALATVVVGLRFYVKRIKRQDLYWDDWTILASLALCWGISLSLWIMAPRIGITRVEIPPREAALQTFKFFWINEIPFSIALGLVKISVLLFYARVFTTTILRKVAWTLIIIIAMWSIAILLVSIFKTNPISGIWSHPEDSYVIDDAAYAIAVASMSLGFDVIILSMPLFVIHSLQMPLLRKLAVMMIFWLGALCCVAAGARLHLLNKSIHSVTDNPNAYANLTKAFVWAELEPNASVMAASLPMLRPLFSGDESGLGSWFSVWRTRVSSLFSRRSTQKSGSSSIGTFGGSVGRSSQGYTQTKSDTESTRELNRENEISVRHDIELGHYDISDRK</sequence>
<evidence type="ECO:0000256" key="1">
    <source>
        <dbReference type="ARBA" id="ARBA00004141"/>
    </source>
</evidence>
<keyword evidence="10" id="KW-1185">Reference proteome</keyword>
<feature type="compositionally biased region" description="Polar residues" evidence="6">
    <location>
        <begin position="314"/>
        <end position="323"/>
    </location>
</feature>
<dbReference type="GO" id="GO:0016020">
    <property type="term" value="C:membrane"/>
    <property type="evidence" value="ECO:0007669"/>
    <property type="project" value="UniProtKB-SubCell"/>
</dbReference>
<dbReference type="AlphaFoldDB" id="A0A6G1K0S1"/>
<evidence type="ECO:0000313" key="10">
    <source>
        <dbReference type="Proteomes" id="UP000799428"/>
    </source>
</evidence>
<feature type="transmembrane region" description="Helical" evidence="7">
    <location>
        <begin position="47"/>
        <end position="68"/>
    </location>
</feature>
<feature type="transmembrane region" description="Helical" evidence="7">
    <location>
        <begin position="203"/>
        <end position="225"/>
    </location>
</feature>
<evidence type="ECO:0000256" key="5">
    <source>
        <dbReference type="ARBA" id="ARBA00038359"/>
    </source>
</evidence>
<keyword evidence="4 7" id="KW-0472">Membrane</keyword>
<evidence type="ECO:0000259" key="8">
    <source>
        <dbReference type="Pfam" id="PF20684"/>
    </source>
</evidence>
<evidence type="ECO:0000256" key="6">
    <source>
        <dbReference type="SAM" id="MobiDB-lite"/>
    </source>
</evidence>
<keyword evidence="3 7" id="KW-1133">Transmembrane helix</keyword>
<evidence type="ECO:0000256" key="4">
    <source>
        <dbReference type="ARBA" id="ARBA00023136"/>
    </source>
</evidence>
<protein>
    <recommendedName>
        <fullName evidence="8">Rhodopsin domain-containing protein</fullName>
    </recommendedName>
</protein>